<dbReference type="EMBL" id="META01000003">
    <property type="protein sequence ID" value="OGB74307.1"/>
    <property type="molecule type" value="Genomic_DNA"/>
</dbReference>
<keyword evidence="1" id="KW-1133">Transmembrane helix</keyword>
<proteinExistence type="predicted"/>
<comment type="caution">
    <text evidence="2">The sequence shown here is derived from an EMBL/GenBank/DDBJ whole genome shotgun (WGS) entry which is preliminary data.</text>
</comment>
<dbReference type="Gene3D" id="2.60.40.10">
    <property type="entry name" value="Immunoglobulins"/>
    <property type="match status" value="2"/>
</dbReference>
<evidence type="ECO:0000313" key="3">
    <source>
        <dbReference type="Proteomes" id="UP000176651"/>
    </source>
</evidence>
<organism evidence="2 3">
    <name type="scientific">candidate division Kazan bacterium RBG_13_50_9</name>
    <dbReference type="NCBI Taxonomy" id="1798535"/>
    <lineage>
        <taxon>Bacteria</taxon>
        <taxon>Bacteria division Kazan-3B-28</taxon>
    </lineage>
</organism>
<evidence type="ECO:0008006" key="4">
    <source>
        <dbReference type="Google" id="ProtNLM"/>
    </source>
</evidence>
<keyword evidence="1" id="KW-0812">Transmembrane</keyword>
<dbReference type="AlphaFoldDB" id="A0A1F4NSP8"/>
<evidence type="ECO:0000313" key="2">
    <source>
        <dbReference type="EMBL" id="OGB74307.1"/>
    </source>
</evidence>
<dbReference type="InterPro" id="IPR013783">
    <property type="entry name" value="Ig-like_fold"/>
</dbReference>
<reference evidence="2 3" key="1">
    <citation type="journal article" date="2016" name="Nat. Commun.">
        <title>Thousands of microbial genomes shed light on interconnected biogeochemical processes in an aquifer system.</title>
        <authorList>
            <person name="Anantharaman K."/>
            <person name="Brown C.T."/>
            <person name="Hug L.A."/>
            <person name="Sharon I."/>
            <person name="Castelle C.J."/>
            <person name="Probst A.J."/>
            <person name="Thomas B.C."/>
            <person name="Singh A."/>
            <person name="Wilkins M.J."/>
            <person name="Karaoz U."/>
            <person name="Brodie E.L."/>
            <person name="Williams K.H."/>
            <person name="Hubbard S.S."/>
            <person name="Banfield J.F."/>
        </authorList>
    </citation>
    <scope>NUCLEOTIDE SEQUENCE [LARGE SCALE GENOMIC DNA]</scope>
</reference>
<name>A0A1F4NSP8_UNCK3</name>
<dbReference type="STRING" id="1798535.A2V68_00925"/>
<keyword evidence="1" id="KW-0472">Membrane</keyword>
<accession>A0A1F4NSP8</accession>
<feature type="transmembrane region" description="Helical" evidence="1">
    <location>
        <begin position="12"/>
        <end position="33"/>
    </location>
</feature>
<sequence>MLKKIQKTVCKVLEEELLTVLAVCIVALGVLFVRAGTSISTDISFVVYPAEGMLELIQPNGGESWTVGTVHNITWNSWGPVNNVKIELQRSVGGSWTTIVESTEDDGSHPWTVTSPDTSAAKIKISKVGDPTVYDESANVFSIVAEGGGGAAIGVPGPLVPGIYNVSPRAFTNNSVVELTANGFNLDYGSKAFLGNTEITVKYAVGYKMIAVVPVSFPLGSYTFRVRHPSGQEGSYGSRITVYADEYEAFVVEQSAADLAMAPGALTEVWVKLQNSSNYTWKKDGTNQFRLGVVGDGSSIFYDPRSWVVSNRAARLFESVEIKYGEIGMFRFLIKAPSQAGEYDGFFAPVIEGVKWLSAPQIKWHVRVGAEVIPPTTGGEQYYSAEWVGQSPYLTLNRGEEATLWVEFKNTGTIPWLNYGSNPVRLGTSRPQDRLSAFRNGEWVLPNRPAVVNGVGTSTADGYSIAPGEIGRFTFVIKVPSRAGRYKEYFKPVAEFITWMEDGGVYWDLTVRGVSRTLTVSGQPKAPSTGGQPQSLVPTFEVQEPRVFADSVERAFSGLVGYFERLFSDLKGLFGSLP</sequence>
<gene>
    <name evidence="2" type="ORF">A2V68_00925</name>
</gene>
<evidence type="ECO:0000256" key="1">
    <source>
        <dbReference type="SAM" id="Phobius"/>
    </source>
</evidence>
<dbReference type="Proteomes" id="UP000176651">
    <property type="component" value="Unassembled WGS sequence"/>
</dbReference>
<protein>
    <recommendedName>
        <fullName evidence="4">Next to BRCA1 central domain-containing protein</fullName>
    </recommendedName>
</protein>